<evidence type="ECO:0000256" key="5">
    <source>
        <dbReference type="ARBA" id="ARBA00023002"/>
    </source>
</evidence>
<dbReference type="EMBL" id="VFOQ01000001">
    <property type="protein sequence ID" value="TQL59725.1"/>
    <property type="molecule type" value="Genomic_DNA"/>
</dbReference>
<keyword evidence="2" id="KW-0285">Flavoprotein</keyword>
<evidence type="ECO:0000256" key="1">
    <source>
        <dbReference type="ARBA" id="ARBA00001917"/>
    </source>
</evidence>
<keyword evidence="4" id="KW-0521">NADP</keyword>
<keyword evidence="5" id="KW-0560">Oxidoreductase</keyword>
<sequence>MRKDLDHDVTSLFEPFQLRDVTVRNRVWMSPMCQYSAADTGPATGAPTAWHATHLHSRAVGGAGLVIAEATAVTPEGRISPQDLGLWNDTQLEAFAPIVAQVAAAGATPGIQLAHAGRKASTYAPFATGSGSVPVEEGGWQTVAPSAEAFGHYAAPRALTGADLDALVEDFRAATRRAVAAGFEVIELHGAHGYLLHQFLSPAANHRTDEYGGDLEGRMRLPLRVVDAVREELPEALPLVVRLSATDWLPEGQGWDVDQSVELSRRLKEHGVNLVDVSSGGLDHRQQVEVGPGYQVPFAARIRREAGIATGAVGMITEPKQAQDILAAGEADAVLLARELLRDPYWPLHAAQALEVQPASTPWPKQYLRAL</sequence>
<dbReference type="AlphaFoldDB" id="A0A542ZHC6"/>
<name>A0A542ZHC6_9MICO</name>
<dbReference type="SUPFAM" id="SSF51395">
    <property type="entry name" value="FMN-linked oxidoreductases"/>
    <property type="match status" value="1"/>
</dbReference>
<organism evidence="7 8">
    <name type="scientific">Oryzihumus leptocrescens</name>
    <dbReference type="NCBI Taxonomy" id="297536"/>
    <lineage>
        <taxon>Bacteria</taxon>
        <taxon>Bacillati</taxon>
        <taxon>Actinomycetota</taxon>
        <taxon>Actinomycetes</taxon>
        <taxon>Micrococcales</taxon>
        <taxon>Intrasporangiaceae</taxon>
        <taxon>Oryzihumus</taxon>
    </lineage>
</organism>
<comment type="cofactor">
    <cofactor evidence="1">
        <name>FMN</name>
        <dbReference type="ChEBI" id="CHEBI:58210"/>
    </cofactor>
</comment>
<dbReference type="InterPro" id="IPR044152">
    <property type="entry name" value="YqjM-like"/>
</dbReference>
<keyword evidence="3" id="KW-0288">FMN</keyword>
<dbReference type="Gene3D" id="3.20.20.70">
    <property type="entry name" value="Aldolase class I"/>
    <property type="match status" value="1"/>
</dbReference>
<evidence type="ECO:0000259" key="6">
    <source>
        <dbReference type="Pfam" id="PF00724"/>
    </source>
</evidence>
<evidence type="ECO:0000256" key="2">
    <source>
        <dbReference type="ARBA" id="ARBA00022630"/>
    </source>
</evidence>
<dbReference type="Proteomes" id="UP000319514">
    <property type="component" value="Unassembled WGS sequence"/>
</dbReference>
<proteinExistence type="predicted"/>
<protein>
    <submittedName>
        <fullName evidence="7">2,4-dienoyl-CoA reductase-like NADH-dependent reductase (Old Yellow Enzyme family)</fullName>
    </submittedName>
</protein>
<dbReference type="PANTHER" id="PTHR43303">
    <property type="entry name" value="NADPH DEHYDROGENASE C23G7.10C-RELATED"/>
    <property type="match status" value="1"/>
</dbReference>
<dbReference type="GO" id="GO:0050661">
    <property type="term" value="F:NADP binding"/>
    <property type="evidence" value="ECO:0007669"/>
    <property type="project" value="InterPro"/>
</dbReference>
<gene>
    <name evidence="7" type="ORF">FB474_1091</name>
</gene>
<accession>A0A542ZHC6</accession>
<feature type="domain" description="NADH:flavin oxidoreductase/NADH oxidase N-terminal" evidence="6">
    <location>
        <begin position="11"/>
        <end position="355"/>
    </location>
</feature>
<dbReference type="GO" id="GO:0003959">
    <property type="term" value="F:NADPH dehydrogenase activity"/>
    <property type="evidence" value="ECO:0007669"/>
    <property type="project" value="InterPro"/>
</dbReference>
<comment type="caution">
    <text evidence="7">The sequence shown here is derived from an EMBL/GenBank/DDBJ whole genome shotgun (WGS) entry which is preliminary data.</text>
</comment>
<evidence type="ECO:0000256" key="3">
    <source>
        <dbReference type="ARBA" id="ARBA00022643"/>
    </source>
</evidence>
<reference evidence="7 8" key="1">
    <citation type="submission" date="2019-06" db="EMBL/GenBank/DDBJ databases">
        <title>Sequencing the genomes of 1000 actinobacteria strains.</title>
        <authorList>
            <person name="Klenk H.-P."/>
        </authorList>
    </citation>
    <scope>NUCLEOTIDE SEQUENCE [LARGE SCALE GENOMIC DNA]</scope>
    <source>
        <strain evidence="7 8">DSM 18082</strain>
    </source>
</reference>
<evidence type="ECO:0000313" key="8">
    <source>
        <dbReference type="Proteomes" id="UP000319514"/>
    </source>
</evidence>
<dbReference type="GO" id="GO:0010181">
    <property type="term" value="F:FMN binding"/>
    <property type="evidence" value="ECO:0007669"/>
    <property type="project" value="InterPro"/>
</dbReference>
<keyword evidence="8" id="KW-1185">Reference proteome</keyword>
<evidence type="ECO:0000313" key="7">
    <source>
        <dbReference type="EMBL" id="TQL59725.1"/>
    </source>
</evidence>
<evidence type="ECO:0000256" key="4">
    <source>
        <dbReference type="ARBA" id="ARBA00022857"/>
    </source>
</evidence>
<dbReference type="Pfam" id="PF00724">
    <property type="entry name" value="Oxidored_FMN"/>
    <property type="match status" value="1"/>
</dbReference>
<dbReference type="InterPro" id="IPR013785">
    <property type="entry name" value="Aldolase_TIM"/>
</dbReference>
<dbReference type="CDD" id="cd02932">
    <property type="entry name" value="OYE_YqiM_FMN"/>
    <property type="match status" value="1"/>
</dbReference>
<dbReference type="InterPro" id="IPR001155">
    <property type="entry name" value="OxRdtase_FMN_N"/>
</dbReference>
<dbReference type="PANTHER" id="PTHR43303:SF4">
    <property type="entry name" value="NADPH DEHYDROGENASE C23G7.10C-RELATED"/>
    <property type="match status" value="1"/>
</dbReference>